<dbReference type="Proteomes" id="UP000468581">
    <property type="component" value="Unassembled WGS sequence"/>
</dbReference>
<accession>A0A6P0UJL3</accession>
<evidence type="ECO:0000259" key="3">
    <source>
        <dbReference type="Pfam" id="PF00144"/>
    </source>
</evidence>
<proteinExistence type="predicted"/>
<keyword evidence="4" id="KW-0378">Hydrolase</keyword>
<dbReference type="InterPro" id="IPR011990">
    <property type="entry name" value="TPR-like_helical_dom_sf"/>
</dbReference>
<dbReference type="PANTHER" id="PTHR46825:SF9">
    <property type="entry name" value="BETA-LACTAMASE-RELATED DOMAIN-CONTAINING PROTEIN"/>
    <property type="match status" value="1"/>
</dbReference>
<dbReference type="PROSITE" id="PS50005">
    <property type="entry name" value="TPR"/>
    <property type="match status" value="1"/>
</dbReference>
<keyword evidence="5" id="KW-1185">Reference proteome</keyword>
<dbReference type="RefSeq" id="WP_163606532.1">
    <property type="nucleotide sequence ID" value="NZ_JAABOO010000002.1"/>
</dbReference>
<dbReference type="SMART" id="SM00028">
    <property type="entry name" value="TPR"/>
    <property type="match status" value="1"/>
</dbReference>
<dbReference type="SUPFAM" id="SSF48452">
    <property type="entry name" value="TPR-like"/>
    <property type="match status" value="1"/>
</dbReference>
<feature type="chain" id="PRO_5026974331" evidence="2">
    <location>
        <begin position="20"/>
        <end position="582"/>
    </location>
</feature>
<dbReference type="InterPro" id="IPR019734">
    <property type="entry name" value="TPR_rpt"/>
</dbReference>
<dbReference type="InterPro" id="IPR001466">
    <property type="entry name" value="Beta-lactam-related"/>
</dbReference>
<dbReference type="Pfam" id="PF00144">
    <property type="entry name" value="Beta-lactamase"/>
    <property type="match status" value="1"/>
</dbReference>
<dbReference type="SUPFAM" id="SSF56601">
    <property type="entry name" value="beta-lactamase/transpeptidase-like"/>
    <property type="match status" value="1"/>
</dbReference>
<protein>
    <submittedName>
        <fullName evidence="4">Serine hydrolase</fullName>
    </submittedName>
</protein>
<dbReference type="EMBL" id="JAABOO010000002">
    <property type="protein sequence ID" value="NER13495.1"/>
    <property type="molecule type" value="Genomic_DNA"/>
</dbReference>
<feature type="signal peptide" evidence="2">
    <location>
        <begin position="1"/>
        <end position="19"/>
    </location>
</feature>
<feature type="repeat" description="TPR" evidence="1">
    <location>
        <begin position="440"/>
        <end position="473"/>
    </location>
</feature>
<dbReference type="InterPro" id="IPR012338">
    <property type="entry name" value="Beta-lactam/transpept-like"/>
</dbReference>
<comment type="caution">
    <text evidence="4">The sequence shown here is derived from an EMBL/GenBank/DDBJ whole genome shotgun (WGS) entry which is preliminary data.</text>
</comment>
<gene>
    <name evidence="4" type="ORF">GWK08_08610</name>
</gene>
<name>A0A6P0UJL3_9FLAO</name>
<keyword evidence="1" id="KW-0802">TPR repeat</keyword>
<feature type="domain" description="Beta-lactamase-related" evidence="3">
    <location>
        <begin position="33"/>
        <end position="344"/>
    </location>
</feature>
<dbReference type="InterPro" id="IPR050491">
    <property type="entry name" value="AmpC-like"/>
</dbReference>
<evidence type="ECO:0000313" key="4">
    <source>
        <dbReference type="EMBL" id="NER13495.1"/>
    </source>
</evidence>
<evidence type="ECO:0000313" key="5">
    <source>
        <dbReference type="Proteomes" id="UP000468581"/>
    </source>
</evidence>
<organism evidence="4 5">
    <name type="scientific">Leptobacterium flavescens</name>
    <dbReference type="NCBI Taxonomy" id="472055"/>
    <lineage>
        <taxon>Bacteria</taxon>
        <taxon>Pseudomonadati</taxon>
        <taxon>Bacteroidota</taxon>
        <taxon>Flavobacteriia</taxon>
        <taxon>Flavobacteriales</taxon>
        <taxon>Flavobacteriaceae</taxon>
        <taxon>Leptobacterium</taxon>
    </lineage>
</organism>
<dbReference type="GO" id="GO:0016787">
    <property type="term" value="F:hydrolase activity"/>
    <property type="evidence" value="ECO:0007669"/>
    <property type="project" value="UniProtKB-KW"/>
</dbReference>
<evidence type="ECO:0000256" key="1">
    <source>
        <dbReference type="PROSITE-ProRule" id="PRU00339"/>
    </source>
</evidence>
<dbReference type="PANTHER" id="PTHR46825">
    <property type="entry name" value="D-ALANYL-D-ALANINE-CARBOXYPEPTIDASE/ENDOPEPTIDASE AMPH"/>
    <property type="match status" value="1"/>
</dbReference>
<keyword evidence="2" id="KW-0732">Signal</keyword>
<dbReference type="AlphaFoldDB" id="A0A6P0UJL3"/>
<dbReference type="Pfam" id="PF13181">
    <property type="entry name" value="TPR_8"/>
    <property type="match status" value="1"/>
</dbReference>
<dbReference type="PROSITE" id="PS50293">
    <property type="entry name" value="TPR_REGION"/>
    <property type="match status" value="1"/>
</dbReference>
<evidence type="ECO:0000256" key="2">
    <source>
        <dbReference type="SAM" id="SignalP"/>
    </source>
</evidence>
<dbReference type="Gene3D" id="1.25.40.10">
    <property type="entry name" value="Tetratricopeptide repeat domain"/>
    <property type="match status" value="1"/>
</dbReference>
<reference evidence="4 5" key="1">
    <citation type="submission" date="2020-01" db="EMBL/GenBank/DDBJ databases">
        <title>Leptobacterium flavescens.</title>
        <authorList>
            <person name="Wang G."/>
        </authorList>
    </citation>
    <scope>NUCLEOTIDE SEQUENCE [LARGE SCALE GENOMIC DNA]</scope>
    <source>
        <strain evidence="4 5">KCTC 22160</strain>
    </source>
</reference>
<dbReference type="Gene3D" id="3.40.710.10">
    <property type="entry name" value="DD-peptidase/beta-lactamase superfamily"/>
    <property type="match status" value="1"/>
</dbReference>
<sequence>MINIVKLIIALLISSFIYAQQTPTNKALHKKIDRYLTEGVANGFSGAVLISRNGEIVLNKGYGLANRAEKRHNTPKTVFSTGSVTKQFTGTAILKLVEQNKLKLTDVISTFFDGLPEDKKDITIHQLLTHSAGLVDVIGDGDFDYIPTDEFFKTLFATKLLYQPGARHRYSNAGYSILARIIELVSGQDYESFLQQYLFEPAGMKQTGYLMPEWDNTTLANGYARSIIDLGTMVSRFQKAGKVSWVLKGNGGIQSTQEDMFKWYKALKSNTVLSEHSTKLLTTPYIQEQQGSDESFYAYGWAIFNSERNTKIVTHNGSNGIFFHEFMWLPEEDVVIIFSTNAYSREVEITWRLKKMLFDNSYQPKPIKKNSYFLVMDFVKKNKADQADALLSLIKQEYGNDFKNANVLNQVGYMLLENDPNSDWTLELFKLNVQLFPNNANLWDSLGDGYKNKNDKENAITSYKKALELDPTISASKKSLAELGITVKDTPQKEVVLSPELLKSYTGTYQLDSGHLIKIVEDKGKLYAEFAGRPGMLLTPRSEVKFAIGSRNAALLFNKNKDAKIESLTILESGEQMVAKRK</sequence>